<evidence type="ECO:0000256" key="1">
    <source>
        <dbReference type="ARBA" id="ARBA00009437"/>
    </source>
</evidence>
<dbReference type="Pfam" id="PF00126">
    <property type="entry name" value="HTH_1"/>
    <property type="match status" value="1"/>
</dbReference>
<keyword evidence="7" id="KW-1185">Reference proteome</keyword>
<dbReference type="Gene3D" id="1.10.10.10">
    <property type="entry name" value="Winged helix-like DNA-binding domain superfamily/Winged helix DNA-binding domain"/>
    <property type="match status" value="1"/>
</dbReference>
<dbReference type="PANTHER" id="PTHR30419">
    <property type="entry name" value="HTH-TYPE TRANSCRIPTIONAL REGULATOR YBHD"/>
    <property type="match status" value="1"/>
</dbReference>
<dbReference type="RefSeq" id="WP_048848664.1">
    <property type="nucleotide sequence ID" value="NZ_BALE01000016.1"/>
</dbReference>
<dbReference type="STRING" id="1231623.Tasa_016_028"/>
<dbReference type="PANTHER" id="PTHR30419:SF8">
    <property type="entry name" value="NITROGEN ASSIMILATION TRANSCRIPTIONAL ACTIVATOR-RELATED"/>
    <property type="match status" value="1"/>
</dbReference>
<proteinExistence type="inferred from homology"/>
<dbReference type="InterPro" id="IPR036388">
    <property type="entry name" value="WH-like_DNA-bd_sf"/>
</dbReference>
<dbReference type="SUPFAM" id="SSF46785">
    <property type="entry name" value="Winged helix' DNA-binding domain"/>
    <property type="match status" value="1"/>
</dbReference>
<name>A0A0D6MLC6_9PROT</name>
<keyword evidence="3" id="KW-0238">DNA-binding</keyword>
<evidence type="ECO:0000256" key="2">
    <source>
        <dbReference type="ARBA" id="ARBA00023015"/>
    </source>
</evidence>
<gene>
    <name evidence="6" type="ORF">Tasa_016_028</name>
</gene>
<dbReference type="OrthoDB" id="5297263at2"/>
<comment type="caution">
    <text evidence="6">The sequence shown here is derived from an EMBL/GenBank/DDBJ whole genome shotgun (WGS) entry which is preliminary data.</text>
</comment>
<dbReference type="AlphaFoldDB" id="A0A0D6MLC6"/>
<evidence type="ECO:0000256" key="4">
    <source>
        <dbReference type="ARBA" id="ARBA00023163"/>
    </source>
</evidence>
<dbReference type="InterPro" id="IPR000847">
    <property type="entry name" value="LysR_HTH_N"/>
</dbReference>
<feature type="domain" description="HTH lysR-type" evidence="5">
    <location>
        <begin position="8"/>
        <end position="60"/>
    </location>
</feature>
<dbReference type="Gene3D" id="3.40.190.290">
    <property type="match status" value="1"/>
</dbReference>
<dbReference type="Proteomes" id="UP000032679">
    <property type="component" value="Unassembled WGS sequence"/>
</dbReference>
<sequence length="303" mass="33191">MAVFSRFLRYFVAVARYGSIRRASDELRIAASAIDRQILHGEQTIGTPLFERLPSGLRLTAAGELLLAAANRWSRDMENLTVQIDDMKGLRQGKVDLLIPEALTKGFVPSLLGRLRTTHPGIVVNVSVRDNRDIADLLIGGEADLALVLDPPHRRELVVRGHRAFPLGFIARPDHPIAARAEARFSLCAEFPMVVPAAPLALRRQLELLEIETQVRLRPAASADNIQMIKSLVMEGVGIGILSRLDAFEEIAQGLLAFVPIANSRISPLTLALCIDRARQLSAAAQLILQEIEKTALAKDDAV</sequence>
<dbReference type="SUPFAM" id="SSF53850">
    <property type="entry name" value="Periplasmic binding protein-like II"/>
    <property type="match status" value="1"/>
</dbReference>
<accession>A0A0D6MLC6</accession>
<dbReference type="InterPro" id="IPR050950">
    <property type="entry name" value="HTH-type_LysR_regulators"/>
</dbReference>
<evidence type="ECO:0000259" key="5">
    <source>
        <dbReference type="PROSITE" id="PS50931"/>
    </source>
</evidence>
<dbReference type="PROSITE" id="PS50931">
    <property type="entry name" value="HTH_LYSR"/>
    <property type="match status" value="1"/>
</dbReference>
<evidence type="ECO:0000313" key="7">
    <source>
        <dbReference type="Proteomes" id="UP000032679"/>
    </source>
</evidence>
<dbReference type="InterPro" id="IPR036390">
    <property type="entry name" value="WH_DNA-bd_sf"/>
</dbReference>
<dbReference type="EMBL" id="BALE01000016">
    <property type="protein sequence ID" value="GAN54108.1"/>
    <property type="molecule type" value="Genomic_DNA"/>
</dbReference>
<reference evidence="6 7" key="1">
    <citation type="submission" date="2012-10" db="EMBL/GenBank/DDBJ databases">
        <title>Genome sequencing of Tanticharoenia sakaeratensis NBRC 103193.</title>
        <authorList>
            <person name="Azuma Y."/>
            <person name="Hadano H."/>
            <person name="Hirakawa H."/>
            <person name="Matsushita K."/>
        </authorList>
    </citation>
    <scope>NUCLEOTIDE SEQUENCE [LARGE SCALE GENOMIC DNA]</scope>
    <source>
        <strain evidence="6 7">NBRC 103193</strain>
    </source>
</reference>
<dbReference type="InterPro" id="IPR005119">
    <property type="entry name" value="LysR_subst-bd"/>
</dbReference>
<keyword evidence="4" id="KW-0804">Transcription</keyword>
<keyword evidence="2" id="KW-0805">Transcription regulation</keyword>
<dbReference type="GO" id="GO:0003677">
    <property type="term" value="F:DNA binding"/>
    <property type="evidence" value="ECO:0007669"/>
    <property type="project" value="UniProtKB-KW"/>
</dbReference>
<evidence type="ECO:0000313" key="6">
    <source>
        <dbReference type="EMBL" id="GAN54108.1"/>
    </source>
</evidence>
<protein>
    <submittedName>
        <fullName evidence="6">Transcriptional regulator LysR</fullName>
    </submittedName>
</protein>
<dbReference type="Pfam" id="PF03466">
    <property type="entry name" value="LysR_substrate"/>
    <property type="match status" value="1"/>
</dbReference>
<evidence type="ECO:0000256" key="3">
    <source>
        <dbReference type="ARBA" id="ARBA00023125"/>
    </source>
</evidence>
<organism evidence="6 7">
    <name type="scientific">Tanticharoenia sakaeratensis NBRC 103193</name>
    <dbReference type="NCBI Taxonomy" id="1231623"/>
    <lineage>
        <taxon>Bacteria</taxon>
        <taxon>Pseudomonadati</taxon>
        <taxon>Pseudomonadota</taxon>
        <taxon>Alphaproteobacteria</taxon>
        <taxon>Acetobacterales</taxon>
        <taxon>Acetobacteraceae</taxon>
        <taxon>Tanticharoenia</taxon>
    </lineage>
</organism>
<comment type="similarity">
    <text evidence="1">Belongs to the LysR transcriptional regulatory family.</text>
</comment>
<dbReference type="GO" id="GO:0005829">
    <property type="term" value="C:cytosol"/>
    <property type="evidence" value="ECO:0007669"/>
    <property type="project" value="TreeGrafter"/>
</dbReference>
<dbReference type="GO" id="GO:0003700">
    <property type="term" value="F:DNA-binding transcription factor activity"/>
    <property type="evidence" value="ECO:0007669"/>
    <property type="project" value="InterPro"/>
</dbReference>